<dbReference type="InterPro" id="IPR005150">
    <property type="entry name" value="Cellulose_synth"/>
</dbReference>
<dbReference type="GO" id="GO:0012505">
    <property type="term" value="C:endomembrane system"/>
    <property type="evidence" value="ECO:0007669"/>
    <property type="project" value="UniProtKB-SubCell"/>
</dbReference>
<feature type="transmembrane region" description="Helical" evidence="11">
    <location>
        <begin position="744"/>
        <end position="765"/>
    </location>
</feature>
<gene>
    <name evidence="13" type="primary">LOC113462348</name>
</gene>
<reference evidence="13" key="2">
    <citation type="submission" date="2025-08" db="UniProtKB">
        <authorList>
            <consortium name="RefSeq"/>
        </authorList>
    </citation>
    <scope>IDENTIFICATION</scope>
    <source>
        <tissue evidence="13">Young leaves</tissue>
    </source>
</reference>
<dbReference type="OrthoDB" id="72851at2759"/>
<dbReference type="AlphaFoldDB" id="A0A8B9B0B8"/>
<keyword evidence="4 11" id="KW-0812">Transmembrane</keyword>
<evidence type="ECO:0000256" key="6">
    <source>
        <dbReference type="ARBA" id="ARBA00023136"/>
    </source>
</evidence>
<feature type="binding site" evidence="9">
    <location>
        <position position="134"/>
    </location>
    <ligand>
        <name>UDP-alpha-D-glucose</name>
        <dbReference type="ChEBI" id="CHEBI:58885"/>
    </ligand>
</feature>
<dbReference type="SUPFAM" id="SSF53448">
    <property type="entry name" value="Nucleotide-diphospho-sugar transferases"/>
    <property type="match status" value="1"/>
</dbReference>
<organism evidence="12 13">
    <name type="scientific">Phoenix dactylifera</name>
    <name type="common">Date palm</name>
    <dbReference type="NCBI Taxonomy" id="42345"/>
    <lineage>
        <taxon>Eukaryota</taxon>
        <taxon>Viridiplantae</taxon>
        <taxon>Streptophyta</taxon>
        <taxon>Embryophyta</taxon>
        <taxon>Tracheophyta</taxon>
        <taxon>Spermatophyta</taxon>
        <taxon>Magnoliopsida</taxon>
        <taxon>Liliopsida</taxon>
        <taxon>Arecaceae</taxon>
        <taxon>Coryphoideae</taxon>
        <taxon>Phoeniceae</taxon>
        <taxon>Phoenix</taxon>
    </lineage>
</organism>
<reference evidence="12" key="1">
    <citation type="journal article" date="2019" name="Nat. Commun.">
        <title>Genome-wide association mapping of date palm fruit traits.</title>
        <authorList>
            <person name="Hazzouri K.M."/>
            <person name="Gros-Balthazard M."/>
            <person name="Flowers J.M."/>
            <person name="Copetti D."/>
            <person name="Lemansour A."/>
            <person name="Lebrun M."/>
            <person name="Masmoudi K."/>
            <person name="Ferrand S."/>
            <person name="Dhar M.I."/>
            <person name="Fresquez Z.A."/>
            <person name="Rosas U."/>
            <person name="Zhang J."/>
            <person name="Talag J."/>
            <person name="Lee S."/>
            <person name="Kudrna D."/>
            <person name="Powell R.F."/>
            <person name="Leitch I.J."/>
            <person name="Krueger R.R."/>
            <person name="Wing R.A."/>
            <person name="Amiri K.M.A."/>
            <person name="Purugganan M.D."/>
        </authorList>
    </citation>
    <scope>NUCLEOTIDE SEQUENCE [LARGE SCALE GENOMIC DNA]</scope>
    <source>
        <strain evidence="12">cv. Khalas</strain>
    </source>
</reference>
<feature type="binding site" evidence="9">
    <location>
        <position position="105"/>
    </location>
    <ligand>
        <name>UDP-alpha-D-glucose</name>
        <dbReference type="ChEBI" id="CHEBI:58885"/>
    </ligand>
</feature>
<dbReference type="RefSeq" id="XP_038989159.1">
    <property type="nucleotide sequence ID" value="XM_039133231.1"/>
</dbReference>
<keyword evidence="7" id="KW-0961">Cell wall biogenesis/degradation</keyword>
<evidence type="ECO:0000256" key="7">
    <source>
        <dbReference type="ARBA" id="ARBA00023316"/>
    </source>
</evidence>
<dbReference type="GO" id="GO:0030244">
    <property type="term" value="P:cellulose biosynthetic process"/>
    <property type="evidence" value="ECO:0007669"/>
    <property type="project" value="InterPro"/>
</dbReference>
<dbReference type="KEGG" id="pda:113462348"/>
<protein>
    <submittedName>
        <fullName evidence="13">Cellulose synthase-like protein H1 isoform X1</fullName>
    </submittedName>
</protein>
<dbReference type="GO" id="GO:0016020">
    <property type="term" value="C:membrane"/>
    <property type="evidence" value="ECO:0007669"/>
    <property type="project" value="InterPro"/>
</dbReference>
<evidence type="ECO:0000256" key="3">
    <source>
        <dbReference type="ARBA" id="ARBA00022679"/>
    </source>
</evidence>
<sequence>MATHHNLPLQERISLKNTFQRVSSLLILALLLSLLLYRLTSLHSHGSIWLIAFLCESWFTFIWVLYMNAKWNPVKYKTYPELLLKRSDDLPAVDMFVTTADPKLEPPIITANTVLSLLAVEYPAHKLACYVSDDGSSPMTFYSLVEASKFAKLWVPFCKKYNVRVRAPFVYFSSEPQAPQTLLQEFMDTWRYMKNKYEELSQRIDDAAKDYISHRMDDELADFSNIERGNHPSLIKVIWENKEGLEGGIPHLVYVAREKRPKLPHHYKAGAMNVLARVSGVMTNAPFMLNVDCDMFANHPEVILHGMCLLLGFDNEVSSGFVQAPQQFYGALKDDPFGNQLVVLQEITVGGTGGLQGPFYGGTGCFHRRKIICSTPRPAGVSKHVQSSIWRKNSSFLYLVLNGMFASATDELSYNELQRIYGDSRELIESASHITSGKFRESSCVDDLSSSVEAAKRVASCTYEFNTCWGNKIGWAYGSMTEDVLTGLRIHSMGSKSVCLKLDPPAFLGSAATGGPASLTQNKRWSTGLLEILLTRRSPILATFTKQLEFRMCLAYLLVIVWALRSIGELCYALLPAYCLIANTSFMPKASEPVFVIPLALFLICNMHSLMEYVQCGLSVRAYWNNQRMNRIFAMTAWLLGLLAVLLKTLGLSETVFEVTRKDQQSDTNDTDKDPGRFTFDNSPLFVSGTAVLLANLAALTVGLLRLRRPVVGPGLGEFVCSVWVVLSLWPFARGRVGRGSYGIPWPVIRKAAVLASLFVQFSVLERVH</sequence>
<feature type="active site" evidence="8">
    <location>
        <position position="483"/>
    </location>
</feature>
<keyword evidence="12" id="KW-1185">Reference proteome</keyword>
<feature type="active site" evidence="8">
    <location>
        <position position="134"/>
    </location>
</feature>
<dbReference type="GO" id="GO:0071669">
    <property type="term" value="P:plant-type cell wall organization or biogenesis"/>
    <property type="evidence" value="ECO:0007669"/>
    <property type="project" value="UniProtKB-ARBA"/>
</dbReference>
<evidence type="ECO:0000256" key="1">
    <source>
        <dbReference type="ARBA" id="ARBA00004127"/>
    </source>
</evidence>
<feature type="transmembrane region" description="Helical" evidence="11">
    <location>
        <begin position="46"/>
        <end position="66"/>
    </location>
</feature>
<feature type="transmembrane region" description="Helical" evidence="11">
    <location>
        <begin position="554"/>
        <end position="575"/>
    </location>
</feature>
<dbReference type="Proteomes" id="UP000228380">
    <property type="component" value="Chromosome 14"/>
</dbReference>
<feature type="transmembrane region" description="Helical" evidence="11">
    <location>
        <begin position="632"/>
        <end position="651"/>
    </location>
</feature>
<dbReference type="PANTHER" id="PTHR13301">
    <property type="entry name" value="X-BOX TRANSCRIPTION FACTOR-RELATED"/>
    <property type="match status" value="1"/>
</dbReference>
<keyword evidence="2" id="KW-0328">Glycosyltransferase</keyword>
<dbReference type="GO" id="GO:0016760">
    <property type="term" value="F:cellulose synthase (UDP-forming) activity"/>
    <property type="evidence" value="ECO:0007669"/>
    <property type="project" value="InterPro"/>
</dbReference>
<feature type="transmembrane region" description="Helical" evidence="11">
    <location>
        <begin position="712"/>
        <end position="732"/>
    </location>
</feature>
<evidence type="ECO:0000256" key="11">
    <source>
        <dbReference type="SAM" id="Phobius"/>
    </source>
</evidence>
<evidence type="ECO:0000313" key="12">
    <source>
        <dbReference type="Proteomes" id="UP000228380"/>
    </source>
</evidence>
<dbReference type="GeneID" id="113462348"/>
<accession>A0A8B9B0B8</accession>
<feature type="transmembrane region" description="Helical" evidence="11">
    <location>
        <begin position="21"/>
        <end position="40"/>
    </location>
</feature>
<evidence type="ECO:0000256" key="9">
    <source>
        <dbReference type="PIRSR" id="PIRSR605150-2"/>
    </source>
</evidence>
<feature type="binding site" evidence="10">
    <location>
        <position position="292"/>
    </location>
    <ligand>
        <name>Mn(2+)</name>
        <dbReference type="ChEBI" id="CHEBI:29035"/>
    </ligand>
</feature>
<evidence type="ECO:0000256" key="8">
    <source>
        <dbReference type="PIRSR" id="PIRSR605150-1"/>
    </source>
</evidence>
<dbReference type="InterPro" id="IPR029044">
    <property type="entry name" value="Nucleotide-diphossugar_trans"/>
</dbReference>
<evidence type="ECO:0000313" key="13">
    <source>
        <dbReference type="RefSeq" id="XP_038989159.1"/>
    </source>
</evidence>
<dbReference type="Gene3D" id="3.90.550.10">
    <property type="entry name" value="Spore Coat Polysaccharide Biosynthesis Protein SpsA, Chain A"/>
    <property type="match status" value="1"/>
</dbReference>
<feature type="transmembrane region" description="Helical" evidence="11">
    <location>
        <begin position="685"/>
        <end position="705"/>
    </location>
</feature>
<keyword evidence="5 11" id="KW-1133">Transmembrane helix</keyword>
<keyword evidence="6 11" id="KW-0472">Membrane</keyword>
<feature type="transmembrane region" description="Helical" evidence="11">
    <location>
        <begin position="595"/>
        <end position="611"/>
    </location>
</feature>
<keyword evidence="3" id="KW-0808">Transferase</keyword>
<feature type="binding site" evidence="10">
    <location>
        <position position="268"/>
    </location>
    <ligand>
        <name>Mn(2+)</name>
        <dbReference type="ChEBI" id="CHEBI:29035"/>
    </ligand>
</feature>
<evidence type="ECO:0000256" key="5">
    <source>
        <dbReference type="ARBA" id="ARBA00022989"/>
    </source>
</evidence>
<evidence type="ECO:0000256" key="2">
    <source>
        <dbReference type="ARBA" id="ARBA00022676"/>
    </source>
</evidence>
<dbReference type="Pfam" id="PF03552">
    <property type="entry name" value="Cellulose_synt"/>
    <property type="match status" value="2"/>
</dbReference>
<dbReference type="GO" id="GO:0071555">
    <property type="term" value="P:cell wall organization"/>
    <property type="evidence" value="ECO:0007669"/>
    <property type="project" value="UniProtKB-KW"/>
</dbReference>
<comment type="subcellular location">
    <subcellularLocation>
        <location evidence="1">Endomembrane system</location>
        <topology evidence="1">Multi-pass membrane protein</topology>
    </subcellularLocation>
</comment>
<evidence type="ECO:0000256" key="4">
    <source>
        <dbReference type="ARBA" id="ARBA00022692"/>
    </source>
</evidence>
<proteinExistence type="predicted"/>
<evidence type="ECO:0000256" key="10">
    <source>
        <dbReference type="PIRSR" id="PIRSR605150-3"/>
    </source>
</evidence>
<name>A0A8B9B0B8_PHODC</name>